<keyword evidence="3" id="KW-1185">Reference proteome</keyword>
<evidence type="ECO:0000313" key="3">
    <source>
        <dbReference type="Proteomes" id="UP000005439"/>
    </source>
</evidence>
<dbReference type="Pfam" id="PF06686">
    <property type="entry name" value="SpoIIIAC"/>
    <property type="match status" value="2"/>
</dbReference>
<organism evidence="2 3">
    <name type="scientific">Sulfobacillus acidophilus (strain ATCC 700253 / DSM 10332 / NAL)</name>
    <dbReference type="NCBI Taxonomy" id="679936"/>
    <lineage>
        <taxon>Bacteria</taxon>
        <taxon>Bacillati</taxon>
        <taxon>Bacillota</taxon>
        <taxon>Clostridia</taxon>
        <taxon>Eubacteriales</taxon>
        <taxon>Clostridiales Family XVII. Incertae Sedis</taxon>
        <taxon>Sulfobacillus</taxon>
    </lineage>
</organism>
<dbReference type="PATRIC" id="fig|679936.5.peg.1677"/>
<evidence type="ECO:0000313" key="2">
    <source>
        <dbReference type="EMBL" id="AEW05106.1"/>
    </source>
</evidence>
<keyword evidence="1" id="KW-0812">Transmembrane</keyword>
<dbReference type="InterPro" id="IPR025664">
    <property type="entry name" value="Spore_III_AC/AD"/>
</dbReference>
<dbReference type="HOGENOM" id="CLU_159353_1_1_9"/>
<dbReference type="KEGG" id="sap:Sulac_1609"/>
<protein>
    <submittedName>
        <fullName evidence="2">Stage III sporulation protein AD</fullName>
    </submittedName>
</protein>
<feature type="transmembrane region" description="Helical" evidence="1">
    <location>
        <begin position="6"/>
        <end position="21"/>
    </location>
</feature>
<dbReference type="STRING" id="679936.Sulac_1609"/>
<dbReference type="EMBL" id="CP003179">
    <property type="protein sequence ID" value="AEW05106.1"/>
    <property type="molecule type" value="Genomic_DNA"/>
</dbReference>
<feature type="transmembrane region" description="Helical" evidence="1">
    <location>
        <begin position="65"/>
        <end position="86"/>
    </location>
</feature>
<evidence type="ECO:0000256" key="1">
    <source>
        <dbReference type="SAM" id="Phobius"/>
    </source>
</evidence>
<keyword evidence="1" id="KW-1133">Transmembrane helix</keyword>
<keyword evidence="1" id="KW-0472">Membrane</keyword>
<gene>
    <name evidence="2" type="ordered locus">Sulac_1609</name>
</gene>
<dbReference type="AlphaFoldDB" id="G8TYE2"/>
<sequence length="130" mass="14042">MPELLRIIGLGLMATIVIVVLREQRAEWALLIRLGVGVALFLLLVPDLAKLLSSLIKLSELAQISGTYVALLLKVIGIAYLTMFVAHIAYDANEVGTGWRIELAGKVVILLLAVPLIASIAETILKFIPS</sequence>
<reference evidence="2 3" key="2">
    <citation type="journal article" date="2012" name="Stand. Genomic Sci.">
        <title>Complete genome sequence of the moderately thermophilic mineral-sulfide-oxidizing firmicute Sulfobacillus acidophilus type strain (NAL(T)).</title>
        <authorList>
            <person name="Anderson I."/>
            <person name="Chertkov O."/>
            <person name="Chen A."/>
            <person name="Saunders E."/>
            <person name="Lapidus A."/>
            <person name="Nolan M."/>
            <person name="Lucas S."/>
            <person name="Hammon N."/>
            <person name="Deshpande S."/>
            <person name="Cheng J.F."/>
            <person name="Han C."/>
            <person name="Tapia R."/>
            <person name="Goodwin L.A."/>
            <person name="Pitluck S."/>
            <person name="Liolios K."/>
            <person name="Pagani I."/>
            <person name="Ivanova N."/>
            <person name="Mikhailova N."/>
            <person name="Pati A."/>
            <person name="Palaniappan K."/>
            <person name="Land M."/>
            <person name="Pan C."/>
            <person name="Rohde M."/>
            <person name="Pukall R."/>
            <person name="Goker M."/>
            <person name="Detter J.C."/>
            <person name="Woyke T."/>
            <person name="Bristow J."/>
            <person name="Eisen J.A."/>
            <person name="Markowitz V."/>
            <person name="Hugenholtz P."/>
            <person name="Kyrpides N.C."/>
            <person name="Klenk H.P."/>
            <person name="Mavromatis K."/>
        </authorList>
    </citation>
    <scope>NUCLEOTIDE SEQUENCE [LARGE SCALE GENOMIC DNA]</scope>
    <source>
        <strain evidence="3">ATCC 700253 / DSM 10332 / NAL</strain>
    </source>
</reference>
<dbReference type="Proteomes" id="UP000005439">
    <property type="component" value="Chromosome"/>
</dbReference>
<proteinExistence type="predicted"/>
<feature type="transmembrane region" description="Helical" evidence="1">
    <location>
        <begin position="107"/>
        <end position="128"/>
    </location>
</feature>
<feature type="transmembrane region" description="Helical" evidence="1">
    <location>
        <begin position="28"/>
        <end position="45"/>
    </location>
</feature>
<name>G8TYE2_SULAD</name>
<accession>G8TYE2</accession>
<reference evidence="3" key="1">
    <citation type="submission" date="2011-12" db="EMBL/GenBank/DDBJ databases">
        <title>The complete genome of chromosome of Sulfobacillus acidophilus DSM 10332.</title>
        <authorList>
            <person name="Lucas S."/>
            <person name="Han J."/>
            <person name="Lapidus A."/>
            <person name="Bruce D."/>
            <person name="Goodwin L."/>
            <person name="Pitluck S."/>
            <person name="Peters L."/>
            <person name="Kyrpides N."/>
            <person name="Mavromatis K."/>
            <person name="Ivanova N."/>
            <person name="Mikhailova N."/>
            <person name="Chertkov O."/>
            <person name="Saunders E."/>
            <person name="Detter J.C."/>
            <person name="Tapia R."/>
            <person name="Han C."/>
            <person name="Land M."/>
            <person name="Hauser L."/>
            <person name="Markowitz V."/>
            <person name="Cheng J.-F."/>
            <person name="Hugenholtz P."/>
            <person name="Woyke T."/>
            <person name="Wu D."/>
            <person name="Pukall R."/>
            <person name="Gehrich-Schroeter G."/>
            <person name="Schneider S."/>
            <person name="Klenk H.-P."/>
            <person name="Eisen J.A."/>
        </authorList>
    </citation>
    <scope>NUCLEOTIDE SEQUENCE [LARGE SCALE GENOMIC DNA]</scope>
    <source>
        <strain evidence="3">ATCC 700253 / DSM 10332 / NAL</strain>
    </source>
</reference>